<name>A0A814PSI9_9BILA</name>
<protein>
    <submittedName>
        <fullName evidence="1">Uncharacterized protein</fullName>
    </submittedName>
</protein>
<dbReference type="AlphaFoldDB" id="A0A814PSI9"/>
<reference evidence="1" key="1">
    <citation type="submission" date="2021-02" db="EMBL/GenBank/DDBJ databases">
        <authorList>
            <person name="Nowell W R."/>
        </authorList>
    </citation>
    <scope>NUCLEOTIDE SEQUENCE</scope>
    <source>
        <strain evidence="1">Ploen Becks lab</strain>
    </source>
</reference>
<organism evidence="1 2">
    <name type="scientific">Brachionus calyciflorus</name>
    <dbReference type="NCBI Taxonomy" id="104777"/>
    <lineage>
        <taxon>Eukaryota</taxon>
        <taxon>Metazoa</taxon>
        <taxon>Spiralia</taxon>
        <taxon>Gnathifera</taxon>
        <taxon>Rotifera</taxon>
        <taxon>Eurotatoria</taxon>
        <taxon>Monogononta</taxon>
        <taxon>Pseudotrocha</taxon>
        <taxon>Ploima</taxon>
        <taxon>Brachionidae</taxon>
        <taxon>Brachionus</taxon>
    </lineage>
</organism>
<evidence type="ECO:0000313" key="1">
    <source>
        <dbReference type="EMBL" id="CAF1109915.1"/>
    </source>
</evidence>
<accession>A0A814PSI9</accession>
<sequence>MRNEIKNRNLEFYDITAFENDNEIFHHEDSIDSREDLNNETIESLKKSSPFTTYFNSFLENFEEKLINCQNKLEESRTNLFYNPKLFLFIKDQLYLMPLWTGILIDELNRQNLFKFSDSLKTRLTNNPVENYFGILKNRVLLNRKVFPSELVSLSFLRLKSKYLEFYMDESHSEKTIPNFAAKYKENWSDKKVKREKKRIFYEIEPIKEKGFYYKNKDLYNLIYEDLYEFDPTNLNIKSKEFKRVSFFIDEYVEKLNVENKPMEIETTTIENICASPENELDVDFKIYNNFLDEISNIDFDFVNCNYLIMNNKELFIKLTKFLRSK</sequence>
<dbReference type="EMBL" id="CAJNOC010008095">
    <property type="protein sequence ID" value="CAF1109915.1"/>
    <property type="molecule type" value="Genomic_DNA"/>
</dbReference>
<feature type="non-terminal residue" evidence="1">
    <location>
        <position position="326"/>
    </location>
</feature>
<comment type="caution">
    <text evidence="1">The sequence shown here is derived from an EMBL/GenBank/DDBJ whole genome shotgun (WGS) entry which is preliminary data.</text>
</comment>
<evidence type="ECO:0000313" key="2">
    <source>
        <dbReference type="Proteomes" id="UP000663879"/>
    </source>
</evidence>
<dbReference type="Proteomes" id="UP000663879">
    <property type="component" value="Unassembled WGS sequence"/>
</dbReference>
<proteinExistence type="predicted"/>
<gene>
    <name evidence="1" type="ORF">OXX778_LOCUS21572</name>
</gene>
<dbReference type="OrthoDB" id="413122at2759"/>
<keyword evidence="2" id="KW-1185">Reference proteome</keyword>